<dbReference type="OrthoDB" id="285675at2"/>
<accession>I3CJH5</accession>
<protein>
    <recommendedName>
        <fullName evidence="4">Iron-sulfur cluster assembly protein CyaY</fullName>
    </recommendedName>
</protein>
<dbReference type="PROSITE" id="PS01344">
    <property type="entry name" value="FRATAXIN_1"/>
    <property type="match status" value="1"/>
</dbReference>
<dbReference type="InterPro" id="IPR020895">
    <property type="entry name" value="Frataxin_CS"/>
</dbReference>
<evidence type="ECO:0000256" key="4">
    <source>
        <dbReference type="HAMAP-Rule" id="MF_00142"/>
    </source>
</evidence>
<evidence type="ECO:0000313" key="6">
    <source>
        <dbReference type="Proteomes" id="UP000005744"/>
    </source>
</evidence>
<dbReference type="Proteomes" id="UP000005744">
    <property type="component" value="Unassembled WGS sequence"/>
</dbReference>
<comment type="function">
    <text evidence="4">Involved in iron-sulfur (Fe-S) cluster assembly. May act as a regulator of Fe-S biogenesis.</text>
</comment>
<dbReference type="InterPro" id="IPR002908">
    <property type="entry name" value="Frataxin/CyaY"/>
</dbReference>
<keyword evidence="2 4" id="KW-0479">Metal-binding</keyword>
<comment type="similarity">
    <text evidence="1 4">Belongs to the frataxin family.</text>
</comment>
<dbReference type="PROSITE" id="PS50810">
    <property type="entry name" value="FRATAXIN_2"/>
    <property type="match status" value="1"/>
</dbReference>
<gene>
    <name evidence="4" type="primary">cyaY</name>
    <name evidence="5" type="ORF">BegalDRAFT_2940</name>
</gene>
<dbReference type="RefSeq" id="WP_002691237.1">
    <property type="nucleotide sequence ID" value="NZ_JH600070.1"/>
</dbReference>
<dbReference type="STRING" id="395493.BegalDRAFT_2940"/>
<dbReference type="HAMAP" id="MF_00142">
    <property type="entry name" value="CyaY"/>
    <property type="match status" value="1"/>
</dbReference>
<reference evidence="5 6" key="1">
    <citation type="submission" date="2011-11" db="EMBL/GenBank/DDBJ databases">
        <title>Improved High-Quality Draft sequence of Beggiatoa alba B18lD.</title>
        <authorList>
            <consortium name="US DOE Joint Genome Institute"/>
            <person name="Lucas S."/>
            <person name="Han J."/>
            <person name="Lapidus A."/>
            <person name="Cheng J.-F."/>
            <person name="Goodwin L."/>
            <person name="Pitluck S."/>
            <person name="Peters L."/>
            <person name="Mikhailova N."/>
            <person name="Held B."/>
            <person name="Detter J.C."/>
            <person name="Han C."/>
            <person name="Tapia R."/>
            <person name="Land M."/>
            <person name="Hauser L."/>
            <person name="Kyrpides N."/>
            <person name="Ivanova N."/>
            <person name="Pagani I."/>
            <person name="Samuel K."/>
            <person name="Teske A."/>
            <person name="Mueller J."/>
            <person name="Woyke T."/>
        </authorList>
    </citation>
    <scope>NUCLEOTIDE SEQUENCE [LARGE SCALE GENOMIC DNA]</scope>
    <source>
        <strain evidence="5 6">B18LD</strain>
    </source>
</reference>
<dbReference type="Pfam" id="PF01491">
    <property type="entry name" value="Frataxin_Cyay"/>
    <property type="match status" value="1"/>
</dbReference>
<dbReference type="HOGENOM" id="CLU_080880_3_0_6"/>
<name>I3CJH5_9GAMM</name>
<evidence type="ECO:0000256" key="2">
    <source>
        <dbReference type="ARBA" id="ARBA00022723"/>
    </source>
</evidence>
<dbReference type="eggNOG" id="COG1965">
    <property type="taxonomic scope" value="Bacteria"/>
</dbReference>
<evidence type="ECO:0000256" key="3">
    <source>
        <dbReference type="ARBA" id="ARBA00023004"/>
    </source>
</evidence>
<dbReference type="PANTHER" id="PTHR16821:SF2">
    <property type="entry name" value="FRATAXIN, MITOCHONDRIAL"/>
    <property type="match status" value="1"/>
</dbReference>
<dbReference type="NCBIfam" id="TIGR03421">
    <property type="entry name" value="FeS_CyaY"/>
    <property type="match status" value="1"/>
</dbReference>
<dbReference type="GO" id="GO:0008198">
    <property type="term" value="F:ferrous iron binding"/>
    <property type="evidence" value="ECO:0007669"/>
    <property type="project" value="TreeGrafter"/>
</dbReference>
<organism evidence="5 6">
    <name type="scientific">Beggiatoa alba B18LD</name>
    <dbReference type="NCBI Taxonomy" id="395493"/>
    <lineage>
        <taxon>Bacteria</taxon>
        <taxon>Pseudomonadati</taxon>
        <taxon>Pseudomonadota</taxon>
        <taxon>Gammaproteobacteria</taxon>
        <taxon>Thiotrichales</taxon>
        <taxon>Thiotrichaceae</taxon>
        <taxon>Beggiatoa</taxon>
    </lineage>
</organism>
<dbReference type="EMBL" id="JH600070">
    <property type="protein sequence ID" value="EIJ43768.1"/>
    <property type="molecule type" value="Genomic_DNA"/>
</dbReference>
<dbReference type="CDD" id="cd00503">
    <property type="entry name" value="Frataxin"/>
    <property type="match status" value="1"/>
</dbReference>
<sequence>MTDSEYAQLADNTLFAIEEAVENCSVDIDYENNGGILTLTFANMSKIVINRQPPVQQLWVASKLGGFHFNYVAGQWVSDDKQATELFTVLSQLCSAQACEPVTLTSP</sequence>
<dbReference type="PANTHER" id="PTHR16821">
    <property type="entry name" value="FRATAXIN"/>
    <property type="match status" value="1"/>
</dbReference>
<evidence type="ECO:0000313" key="5">
    <source>
        <dbReference type="EMBL" id="EIJ43768.1"/>
    </source>
</evidence>
<dbReference type="SUPFAM" id="SSF55387">
    <property type="entry name" value="Frataxin/Nqo15-like"/>
    <property type="match status" value="1"/>
</dbReference>
<evidence type="ECO:0000256" key="1">
    <source>
        <dbReference type="ARBA" id="ARBA00008183"/>
    </source>
</evidence>
<dbReference type="AlphaFoldDB" id="I3CJH5"/>
<dbReference type="GO" id="GO:0008199">
    <property type="term" value="F:ferric iron binding"/>
    <property type="evidence" value="ECO:0007669"/>
    <property type="project" value="InterPro"/>
</dbReference>
<proteinExistence type="inferred from homology"/>
<dbReference type="GO" id="GO:0005829">
    <property type="term" value="C:cytosol"/>
    <property type="evidence" value="ECO:0007669"/>
    <property type="project" value="TreeGrafter"/>
</dbReference>
<keyword evidence="6" id="KW-1185">Reference proteome</keyword>
<dbReference type="GO" id="GO:0016226">
    <property type="term" value="P:iron-sulfur cluster assembly"/>
    <property type="evidence" value="ECO:0007669"/>
    <property type="project" value="UniProtKB-UniRule"/>
</dbReference>
<dbReference type="InterPro" id="IPR047584">
    <property type="entry name" value="CyaY"/>
</dbReference>
<keyword evidence="3 4" id="KW-0408">Iron</keyword>
<dbReference type="SMART" id="SM01219">
    <property type="entry name" value="Frataxin_Cyay"/>
    <property type="match status" value="1"/>
</dbReference>
<dbReference type="Gene3D" id="3.30.920.10">
    <property type="entry name" value="Frataxin/CyaY"/>
    <property type="match status" value="1"/>
</dbReference>
<dbReference type="InterPro" id="IPR036524">
    <property type="entry name" value="Frataxin/CyaY_sf"/>
</dbReference>